<reference evidence="1 2" key="1">
    <citation type="submission" date="2018-02" db="EMBL/GenBank/DDBJ databases">
        <title>Subsurface microbial communities from deep shales in Ohio and West Virginia, USA.</title>
        <authorList>
            <person name="Wrighton K."/>
        </authorList>
    </citation>
    <scope>NUCLEOTIDE SEQUENCE [LARGE SCALE GENOMIC DNA]</scope>
    <source>
        <strain evidence="1 2">OWC-DMM</strain>
    </source>
</reference>
<sequence length="125" mass="14550">MDWQPITESQIWDKILQAEARMNPDQSRLWSAIKILPQKWKQTPYGTEGNGFWVVAILGELVLWFNDIEDGFNVSRYKNHGEIEEYWCNQDELEWAVQSLSNLIQQGYNLPKCSPPIAGEYDADT</sequence>
<proteinExistence type="predicted"/>
<comment type="caution">
    <text evidence="1">The sequence shown here is derived from an EMBL/GenBank/DDBJ whole genome shotgun (WGS) entry which is preliminary data.</text>
</comment>
<dbReference type="RefSeq" id="WP_104428545.1">
    <property type="nucleotide sequence ID" value="NZ_PTIZ01000004.1"/>
</dbReference>
<dbReference type="AlphaFoldDB" id="A0A2S6HEX6"/>
<evidence type="ECO:0000313" key="1">
    <source>
        <dbReference type="EMBL" id="PPK76035.1"/>
    </source>
</evidence>
<dbReference type="Proteomes" id="UP000240010">
    <property type="component" value="Unassembled WGS sequence"/>
</dbReference>
<name>A0A2S6HEX6_9GAMM</name>
<dbReference type="EMBL" id="PTIZ01000004">
    <property type="protein sequence ID" value="PPK76035.1"/>
    <property type="molecule type" value="Genomic_DNA"/>
</dbReference>
<protein>
    <submittedName>
        <fullName evidence="1">Uncharacterized protein</fullName>
    </submittedName>
</protein>
<evidence type="ECO:0000313" key="2">
    <source>
        <dbReference type="Proteomes" id="UP000240010"/>
    </source>
</evidence>
<accession>A0A2S6HEX6</accession>
<organism evidence="1 2">
    <name type="scientific">Methylobacter tundripaludum</name>
    <dbReference type="NCBI Taxonomy" id="173365"/>
    <lineage>
        <taxon>Bacteria</taxon>
        <taxon>Pseudomonadati</taxon>
        <taxon>Pseudomonadota</taxon>
        <taxon>Gammaproteobacteria</taxon>
        <taxon>Methylococcales</taxon>
        <taxon>Methylococcaceae</taxon>
        <taxon>Methylobacter</taxon>
    </lineage>
</organism>
<gene>
    <name evidence="1" type="ORF">B0F87_104125</name>
</gene>